<evidence type="ECO:0000313" key="16">
    <source>
        <dbReference type="EMBL" id="KAH6646714.1"/>
    </source>
</evidence>
<feature type="compositionally biased region" description="Polar residues" evidence="12">
    <location>
        <begin position="1143"/>
        <end position="1170"/>
    </location>
</feature>
<feature type="compositionally biased region" description="Low complexity" evidence="12">
    <location>
        <begin position="1050"/>
        <end position="1087"/>
    </location>
</feature>
<dbReference type="SUPFAM" id="SSF47473">
    <property type="entry name" value="EF-hand"/>
    <property type="match status" value="3"/>
</dbReference>
<feature type="compositionally biased region" description="Basic and acidic residues" evidence="12">
    <location>
        <begin position="1233"/>
        <end position="1243"/>
    </location>
</feature>
<evidence type="ECO:0000259" key="14">
    <source>
        <dbReference type="PROSITE" id="PS50031"/>
    </source>
</evidence>
<dbReference type="Gene3D" id="1.10.8.10">
    <property type="entry name" value="DNA helicase RuvA subunit, C-terminal domain"/>
    <property type="match status" value="1"/>
</dbReference>
<feature type="compositionally biased region" description="Low complexity" evidence="12">
    <location>
        <begin position="944"/>
        <end position="953"/>
    </location>
</feature>
<keyword evidence="9" id="KW-0963">Cytoplasm</keyword>
<feature type="compositionally biased region" description="Low complexity" evidence="12">
    <location>
        <begin position="1171"/>
        <end position="1186"/>
    </location>
</feature>
<evidence type="ECO:0000256" key="2">
    <source>
        <dbReference type="ARBA" id="ARBA00004134"/>
    </source>
</evidence>
<evidence type="ECO:0000256" key="7">
    <source>
        <dbReference type="ARBA" id="ARBA00023054"/>
    </source>
</evidence>
<dbReference type="Proteomes" id="UP000758603">
    <property type="component" value="Unassembled WGS sequence"/>
</dbReference>
<name>A0A9P8U9V4_9PEZI</name>
<dbReference type="AlphaFoldDB" id="A0A9P8U9V4"/>
<keyword evidence="5" id="KW-0254">Endocytosis</keyword>
<feature type="compositionally biased region" description="Low complexity" evidence="12">
    <location>
        <begin position="777"/>
        <end position="799"/>
    </location>
</feature>
<dbReference type="InterPro" id="IPR009060">
    <property type="entry name" value="UBA-like_sf"/>
</dbReference>
<evidence type="ECO:0000256" key="8">
    <source>
        <dbReference type="ARBA" id="ARBA00023203"/>
    </source>
</evidence>
<gene>
    <name evidence="16" type="ORF">BKA67DRAFT_663116</name>
</gene>
<sequence length="1279" mass="134607">MSAEAGAEVPNLNLNAEEKRVYGQLFRQADTDNVGVVTGDVAVKFFEKTRLDSRVLGEIWQIADRENRGFLTPAGFSIVLRLIGHAQAGREPTQEVALQQGPIPRFDGITIAPAAPPSPAAAQPLQAQGTGGVPIRIPPLTPEKVSQYAGLFERQNLQGGNMLPGDQAKNIFEKSGLPNELLGRIWQLADTEQRGLLVMTEFVIAMHLLTSLKTGQLRGLPNVLPAALYEAATRRGQPPRQSPTTAGPPLSAIPRQLSGQAPLRQASPLGRAPLSAQATGLQPQTTGSDWAITPADKARFDLLYADLDKTNKGFITGEEAVPFLAQSSLSEDVLAQIWDLSDINSQGLLTKDTFAVAMYLIRQQRSRKDGLNTLPSTLPSNLIPPSLRAQVRPPTAGASPFDAPEPPRPQPPPAPKSALDDLFGLDSPAPAPAPAQAPMATGGSATRDPFANASPAAPSSPIHASPTGNQFKPFIPSSTFGRALQAQDTGGSSGSKPTSAVDDLLGDNDPEISKKLTNETAELANLSNQIGSLSTQMQQVQGQRGVTQKEITQTSQQKKNFEDRLAQLRTLYEKEAKEVADLKDQLQKSRSETQKLMTEMATINQSYQDIQGQHQQLSSALQADQQENQSLKQKISAVNAEIAQLKPQIEKLKSDARQQKGLVAINKKQLSTVEGEREKLKTEAEDLTKSNEELSRQISAGSPVAAPAQVASPAPSSASGNNPFFKRSGSTDMMGAFASPPPKAYNDKSFDDIFGGFGGGSTSSTPPPPVSFKAQHTGTSTASVGSSAAPASSTPTTTSRQATFGSLEPPPPPVSRQISSSFLPFGDLSESRTSSRQASPPLSRAGDSSTPVAAIGTKALEPAFTGASAASVQDNTKSDANDDESTPPLTTNGHTLGDMPGAFPEETPRAEESAATPSFAGNRDSEIFEGLKKAPINTKDDFDSAFASFGSSSKLQEKPKETNNAFSTFNSEFPPISELERDDDSDDSASDGNGFDDDFAPSSPAAKKQEGNQTPKAPSSPVATSRSAPIPNVPAAEGAGSAGHLNNELSSASSPKAAPKPVSEDPFAPASDFAPAPTTVTNTAPVASKNAFDDFDDDFEGLEDAKEGSADDEFAHVSRSNHDDFNSVFDSSPPPSQPKSESTNVSNVFGTGSSYDFGNVSSTSGNPSQSATSATPAAPASAGAKGADNHDWDSIFADLDEPSAAANTQIEKPGSPDATSSGRPSLQNAGRALTKEGVHDDPILKNLTGMGYSRTDALNALEKYDYNLERAANFLASHS</sequence>
<keyword evidence="8" id="KW-0009">Actin-binding</keyword>
<dbReference type="PROSITE" id="PS50031">
    <property type="entry name" value="EH"/>
    <property type="match status" value="3"/>
</dbReference>
<keyword evidence="9" id="KW-0206">Cytoskeleton</keyword>
<dbReference type="GO" id="GO:0016197">
    <property type="term" value="P:endosomal transport"/>
    <property type="evidence" value="ECO:0007669"/>
    <property type="project" value="TreeGrafter"/>
</dbReference>
<dbReference type="RefSeq" id="XP_045953228.1">
    <property type="nucleotide sequence ID" value="XM_046108124.1"/>
</dbReference>
<dbReference type="SUPFAM" id="SSF46934">
    <property type="entry name" value="UBA-like"/>
    <property type="match status" value="1"/>
</dbReference>
<reference evidence="16" key="1">
    <citation type="journal article" date="2021" name="Nat. Commun.">
        <title>Genetic determinants of endophytism in the Arabidopsis root mycobiome.</title>
        <authorList>
            <person name="Mesny F."/>
            <person name="Miyauchi S."/>
            <person name="Thiergart T."/>
            <person name="Pickel B."/>
            <person name="Atanasova L."/>
            <person name="Karlsson M."/>
            <person name="Huettel B."/>
            <person name="Barry K.W."/>
            <person name="Haridas S."/>
            <person name="Chen C."/>
            <person name="Bauer D."/>
            <person name="Andreopoulos W."/>
            <person name="Pangilinan J."/>
            <person name="LaButti K."/>
            <person name="Riley R."/>
            <person name="Lipzen A."/>
            <person name="Clum A."/>
            <person name="Drula E."/>
            <person name="Henrissat B."/>
            <person name="Kohler A."/>
            <person name="Grigoriev I.V."/>
            <person name="Martin F.M."/>
            <person name="Hacquard S."/>
        </authorList>
    </citation>
    <scope>NUCLEOTIDE SEQUENCE</scope>
    <source>
        <strain evidence="16">MPI-SDFR-AT-0073</strain>
    </source>
</reference>
<evidence type="ECO:0000256" key="10">
    <source>
        <dbReference type="ARBA" id="ARBA00025194"/>
    </source>
</evidence>
<keyword evidence="7 11" id="KW-0175">Coiled coil</keyword>
<dbReference type="InterPro" id="IPR011992">
    <property type="entry name" value="EF-hand-dom_pair"/>
</dbReference>
<evidence type="ECO:0000256" key="4">
    <source>
        <dbReference type="ARBA" id="ARBA00011159"/>
    </source>
</evidence>
<protein>
    <recommendedName>
        <fullName evidence="18">UBA/TS-N domain-containing protein</fullName>
    </recommendedName>
</protein>
<feature type="compositionally biased region" description="Acidic residues" evidence="12">
    <location>
        <begin position="1093"/>
        <end position="1102"/>
    </location>
</feature>
<dbReference type="Gene3D" id="1.10.238.10">
    <property type="entry name" value="EF-hand"/>
    <property type="match status" value="3"/>
</dbReference>
<evidence type="ECO:0000259" key="15">
    <source>
        <dbReference type="PROSITE" id="PS50222"/>
    </source>
</evidence>
<feature type="compositionally biased region" description="Polar residues" evidence="12">
    <location>
        <begin position="476"/>
        <end position="498"/>
    </location>
</feature>
<comment type="caution">
    <text evidence="16">The sequence shown here is derived from an EMBL/GenBank/DDBJ whole genome shotgun (WGS) entry which is preliminary data.</text>
</comment>
<dbReference type="PANTHER" id="PTHR11216:SF170">
    <property type="entry name" value="DYNAMIN ASSOCIATED PROTEIN 160, ISOFORM D"/>
    <property type="match status" value="1"/>
</dbReference>
<evidence type="ECO:0000256" key="12">
    <source>
        <dbReference type="SAM" id="MobiDB-lite"/>
    </source>
</evidence>
<dbReference type="PROSITE" id="PS50030">
    <property type="entry name" value="UBA"/>
    <property type="match status" value="1"/>
</dbReference>
<evidence type="ECO:0000256" key="9">
    <source>
        <dbReference type="ARBA" id="ARBA00023212"/>
    </source>
</evidence>
<feature type="region of interest" description="Disordered" evidence="12">
    <location>
        <begin position="370"/>
        <end position="512"/>
    </location>
</feature>
<dbReference type="OrthoDB" id="524326at2759"/>
<evidence type="ECO:0000256" key="3">
    <source>
        <dbReference type="ARBA" id="ARBA00004413"/>
    </source>
</evidence>
<feature type="compositionally biased region" description="Low complexity" evidence="12">
    <location>
        <begin position="699"/>
        <end position="723"/>
    </location>
</feature>
<dbReference type="Gene3D" id="1.10.287.1490">
    <property type="match status" value="1"/>
</dbReference>
<evidence type="ECO:0000259" key="13">
    <source>
        <dbReference type="PROSITE" id="PS50030"/>
    </source>
</evidence>
<dbReference type="SMART" id="SM00027">
    <property type="entry name" value="EH"/>
    <property type="match status" value="3"/>
</dbReference>
<feature type="region of interest" description="Disordered" evidence="12">
    <location>
        <begin position="669"/>
        <end position="1248"/>
    </location>
</feature>
<dbReference type="Pfam" id="PF12763">
    <property type="entry name" value="EH"/>
    <property type="match status" value="3"/>
</dbReference>
<feature type="compositionally biased region" description="Polar residues" evidence="12">
    <location>
        <begin position="1011"/>
        <end position="1027"/>
    </location>
</feature>
<dbReference type="GO" id="GO:0006897">
    <property type="term" value="P:endocytosis"/>
    <property type="evidence" value="ECO:0007669"/>
    <property type="project" value="UniProtKB-KW"/>
</dbReference>
<dbReference type="GO" id="GO:0030479">
    <property type="term" value="C:actin cortical patch"/>
    <property type="evidence" value="ECO:0007669"/>
    <property type="project" value="UniProtKB-SubCell"/>
</dbReference>
<dbReference type="GO" id="GO:0003779">
    <property type="term" value="F:actin binding"/>
    <property type="evidence" value="ECO:0007669"/>
    <property type="project" value="UniProtKB-KW"/>
</dbReference>
<evidence type="ECO:0000256" key="5">
    <source>
        <dbReference type="ARBA" id="ARBA00022583"/>
    </source>
</evidence>
<feature type="domain" description="EH" evidence="14">
    <location>
        <begin position="296"/>
        <end position="389"/>
    </location>
</feature>
<accession>A0A9P8U9V4</accession>
<dbReference type="PANTHER" id="PTHR11216">
    <property type="entry name" value="EH DOMAIN"/>
    <property type="match status" value="1"/>
</dbReference>
<dbReference type="SMART" id="SM00165">
    <property type="entry name" value="UBA"/>
    <property type="match status" value="1"/>
</dbReference>
<feature type="coiled-coil region" evidence="11">
    <location>
        <begin position="516"/>
        <end position="641"/>
    </location>
</feature>
<feature type="compositionally biased region" description="Pro residues" evidence="12">
    <location>
        <begin position="403"/>
        <end position="415"/>
    </location>
</feature>
<comment type="subcellular location">
    <subcellularLocation>
        <location evidence="3">Cell membrane</location>
        <topology evidence="3">Peripheral membrane protein</topology>
        <orientation evidence="3">Cytoplasmic side</orientation>
    </subcellularLocation>
    <subcellularLocation>
        <location evidence="2">Cytoplasm</location>
        <location evidence="2">Cytoskeleton</location>
        <location evidence="2">Actin patch</location>
    </subcellularLocation>
    <subcellularLocation>
        <location evidence="1">Endosome membrane</location>
        <topology evidence="1">Peripheral membrane protein</topology>
        <orientation evidence="1">Cytoplasmic side</orientation>
    </subcellularLocation>
</comment>
<keyword evidence="6" id="KW-0967">Endosome</keyword>
<dbReference type="EMBL" id="JAGPXC010000009">
    <property type="protein sequence ID" value="KAH6646714.1"/>
    <property type="molecule type" value="Genomic_DNA"/>
</dbReference>
<dbReference type="Pfam" id="PF00627">
    <property type="entry name" value="UBA"/>
    <property type="match status" value="1"/>
</dbReference>
<evidence type="ECO:0000256" key="1">
    <source>
        <dbReference type="ARBA" id="ARBA00004125"/>
    </source>
</evidence>
<evidence type="ECO:0000256" key="11">
    <source>
        <dbReference type="SAM" id="Coils"/>
    </source>
</evidence>
<feature type="domain" description="EH" evidence="14">
    <location>
        <begin position="144"/>
        <end position="235"/>
    </location>
</feature>
<dbReference type="InterPro" id="IPR015940">
    <property type="entry name" value="UBA"/>
</dbReference>
<dbReference type="GO" id="GO:0005886">
    <property type="term" value="C:plasma membrane"/>
    <property type="evidence" value="ECO:0007669"/>
    <property type="project" value="UniProtKB-SubCell"/>
</dbReference>
<feature type="compositionally biased region" description="Polar residues" evidence="12">
    <location>
        <begin position="831"/>
        <end position="851"/>
    </location>
</feature>
<comment type="function">
    <text evidence="10">Component of the PAN1 actin cytoskeleton-regulatory complex required for the internalization of endosomes during actin-coupled endocytosis. The complex links the site of endocytosis to the cell membrane-associated actin cytoskeleton. Mediates uptake of external molecules and vacuolar degradation of plasma membrane proteins. Plays a role in the proper organization of the cell membrane-associated actin cytoskeleton and promotes its destabilization.</text>
</comment>
<feature type="domain" description="EF-hand" evidence="15">
    <location>
        <begin position="329"/>
        <end position="364"/>
    </location>
</feature>
<feature type="compositionally biased region" description="Acidic residues" evidence="12">
    <location>
        <begin position="980"/>
        <end position="999"/>
    </location>
</feature>
<feature type="compositionally biased region" description="Basic and acidic residues" evidence="12">
    <location>
        <begin position="923"/>
        <end position="942"/>
    </location>
</feature>
<comment type="subunit">
    <text evidence="4">Component of the PAN1 actin cytoskeleton-regulatory complex.</text>
</comment>
<dbReference type="CDD" id="cd00052">
    <property type="entry name" value="EH"/>
    <property type="match status" value="3"/>
</dbReference>
<feature type="compositionally biased region" description="Basic and acidic residues" evidence="12">
    <location>
        <begin position="1103"/>
        <end position="1125"/>
    </location>
</feature>
<feature type="compositionally biased region" description="Polar residues" evidence="12">
    <location>
        <begin position="1217"/>
        <end position="1228"/>
    </location>
</feature>
<evidence type="ECO:0000256" key="6">
    <source>
        <dbReference type="ARBA" id="ARBA00022753"/>
    </source>
</evidence>
<dbReference type="GO" id="GO:0005509">
    <property type="term" value="F:calcium ion binding"/>
    <property type="evidence" value="ECO:0007669"/>
    <property type="project" value="InterPro"/>
</dbReference>
<evidence type="ECO:0000313" key="17">
    <source>
        <dbReference type="Proteomes" id="UP000758603"/>
    </source>
</evidence>
<organism evidence="16 17">
    <name type="scientific">Truncatella angustata</name>
    <dbReference type="NCBI Taxonomy" id="152316"/>
    <lineage>
        <taxon>Eukaryota</taxon>
        <taxon>Fungi</taxon>
        <taxon>Dikarya</taxon>
        <taxon>Ascomycota</taxon>
        <taxon>Pezizomycotina</taxon>
        <taxon>Sordariomycetes</taxon>
        <taxon>Xylariomycetidae</taxon>
        <taxon>Amphisphaeriales</taxon>
        <taxon>Sporocadaceae</taxon>
        <taxon>Truncatella</taxon>
    </lineage>
</organism>
<feature type="compositionally biased region" description="Low complexity" evidence="12">
    <location>
        <begin position="449"/>
        <end position="466"/>
    </location>
</feature>
<proteinExistence type="predicted"/>
<feature type="compositionally biased region" description="Basic and acidic residues" evidence="12">
    <location>
        <begin position="674"/>
        <end position="695"/>
    </location>
</feature>
<dbReference type="InterPro" id="IPR000261">
    <property type="entry name" value="EH_dom"/>
</dbReference>
<dbReference type="GeneID" id="70137015"/>
<dbReference type="InterPro" id="IPR002048">
    <property type="entry name" value="EF_hand_dom"/>
</dbReference>
<evidence type="ECO:0008006" key="18">
    <source>
        <dbReference type="Google" id="ProtNLM"/>
    </source>
</evidence>
<feature type="domain" description="UBA" evidence="13">
    <location>
        <begin position="1238"/>
        <end position="1278"/>
    </location>
</feature>
<keyword evidence="17" id="KW-1185">Reference proteome</keyword>
<dbReference type="GO" id="GO:0010008">
    <property type="term" value="C:endosome membrane"/>
    <property type="evidence" value="ECO:0007669"/>
    <property type="project" value="UniProtKB-SubCell"/>
</dbReference>
<dbReference type="PROSITE" id="PS50222">
    <property type="entry name" value="EF_HAND_2"/>
    <property type="match status" value="1"/>
</dbReference>
<feature type="region of interest" description="Disordered" evidence="12">
    <location>
        <begin position="232"/>
        <end position="255"/>
    </location>
</feature>
<feature type="domain" description="EH" evidence="14">
    <location>
        <begin position="18"/>
        <end position="104"/>
    </location>
</feature>
<feature type="compositionally biased region" description="Polar residues" evidence="12">
    <location>
        <begin position="962"/>
        <end position="971"/>
    </location>
</feature>